<sequence>MFAHRSEGYKVEEGSLEEFLTAIEHQKSKLGESRAKSGKKPLHFNYLEKKFDEAFGKL</sequence>
<gene>
    <name evidence="1" type="ORF">C8D97_105171</name>
</gene>
<protein>
    <submittedName>
        <fullName evidence="1">Uncharacterized protein</fullName>
    </submittedName>
</protein>
<proteinExistence type="predicted"/>
<accession>A0A316FUW2</accession>
<evidence type="ECO:0000313" key="2">
    <source>
        <dbReference type="Proteomes" id="UP000245790"/>
    </source>
</evidence>
<comment type="caution">
    <text evidence="1">The sequence shown here is derived from an EMBL/GenBank/DDBJ whole genome shotgun (WGS) entry which is preliminary data.</text>
</comment>
<dbReference type="RefSeq" id="WP_170115186.1">
    <property type="nucleotide sequence ID" value="NZ_QGGU01000005.1"/>
</dbReference>
<keyword evidence="2" id="KW-1185">Reference proteome</keyword>
<dbReference type="EMBL" id="QGGU01000005">
    <property type="protein sequence ID" value="PWK51855.1"/>
    <property type="molecule type" value="Genomic_DNA"/>
</dbReference>
<name>A0A316FUW2_9GAMM</name>
<dbReference type="AlphaFoldDB" id="A0A316FUW2"/>
<organism evidence="1 2">
    <name type="scientific">Pleionea mediterranea</name>
    <dbReference type="NCBI Taxonomy" id="523701"/>
    <lineage>
        <taxon>Bacteria</taxon>
        <taxon>Pseudomonadati</taxon>
        <taxon>Pseudomonadota</taxon>
        <taxon>Gammaproteobacteria</taxon>
        <taxon>Oceanospirillales</taxon>
        <taxon>Pleioneaceae</taxon>
        <taxon>Pleionea</taxon>
    </lineage>
</organism>
<dbReference type="Proteomes" id="UP000245790">
    <property type="component" value="Unassembled WGS sequence"/>
</dbReference>
<reference evidence="1 2" key="1">
    <citation type="submission" date="2018-05" db="EMBL/GenBank/DDBJ databases">
        <title>Genomic Encyclopedia of Type Strains, Phase IV (KMG-IV): sequencing the most valuable type-strain genomes for metagenomic binning, comparative biology and taxonomic classification.</title>
        <authorList>
            <person name="Goeker M."/>
        </authorList>
    </citation>
    <scope>NUCLEOTIDE SEQUENCE [LARGE SCALE GENOMIC DNA]</scope>
    <source>
        <strain evidence="1 2">DSM 25350</strain>
    </source>
</reference>
<evidence type="ECO:0000313" key="1">
    <source>
        <dbReference type="EMBL" id="PWK51855.1"/>
    </source>
</evidence>